<dbReference type="Proteomes" id="UP001172680">
    <property type="component" value="Unassembled WGS sequence"/>
</dbReference>
<protein>
    <submittedName>
        <fullName evidence="1">Uncharacterized protein</fullName>
    </submittedName>
</protein>
<dbReference type="EMBL" id="JAPDRP010000014">
    <property type="protein sequence ID" value="KAJ9641783.1"/>
    <property type="molecule type" value="Genomic_DNA"/>
</dbReference>
<comment type="caution">
    <text evidence="1">The sequence shown here is derived from an EMBL/GenBank/DDBJ whole genome shotgun (WGS) entry which is preliminary data.</text>
</comment>
<evidence type="ECO:0000313" key="2">
    <source>
        <dbReference type="Proteomes" id="UP001172680"/>
    </source>
</evidence>
<sequence length="271" mass="30304">MSLRPAADIPLLITSPNASSERRITPSWSIAQLKTRLEPITGIPATAQKLTLRLGSQHAAAIEAADEENVQLSTFPLQPYAEIYIQDTRPAAARTDFTDVSLVEKYSMPAEEYEARNDSVLAWKKAQKLGRFDPNAPSIEEQKVRALEREIEERGIALNKRCRLLPATDDRRGTIRFIGPVPQIPGLPGQPWVGIALDEPTGKNDGSVGGARYFECSPSCGVFVRPERVEVGDFPALDDLGRRWRRFDIRIAPVHRVVRREEAIRDTIERT</sequence>
<reference evidence="1" key="1">
    <citation type="submission" date="2022-10" db="EMBL/GenBank/DDBJ databases">
        <title>Culturing micro-colonial fungi from biological soil crusts in the Mojave desert and describing Neophaeococcomyces mojavensis, and introducing the new genera and species Taxawa tesnikishii.</title>
        <authorList>
            <person name="Kurbessoian T."/>
            <person name="Stajich J.E."/>
        </authorList>
    </citation>
    <scope>NUCLEOTIDE SEQUENCE</scope>
    <source>
        <strain evidence="1">JES_115</strain>
    </source>
</reference>
<name>A0ACC2Z2P4_9PEZI</name>
<proteinExistence type="predicted"/>
<accession>A0ACC2Z2P4</accession>
<keyword evidence="2" id="KW-1185">Reference proteome</keyword>
<evidence type="ECO:0000313" key="1">
    <source>
        <dbReference type="EMBL" id="KAJ9641783.1"/>
    </source>
</evidence>
<organism evidence="1 2">
    <name type="scientific">Coniosporium tulheliwenetii</name>
    <dbReference type="NCBI Taxonomy" id="3383036"/>
    <lineage>
        <taxon>Eukaryota</taxon>
        <taxon>Fungi</taxon>
        <taxon>Dikarya</taxon>
        <taxon>Ascomycota</taxon>
        <taxon>Pezizomycotina</taxon>
        <taxon>Dothideomycetes</taxon>
        <taxon>Dothideomycetes incertae sedis</taxon>
        <taxon>Coniosporium</taxon>
    </lineage>
</organism>
<gene>
    <name evidence="1" type="ORF">H2199_004995</name>
</gene>